<protein>
    <submittedName>
        <fullName evidence="1">Uncharacterized protein</fullName>
    </submittedName>
</protein>
<dbReference type="AlphaFoldDB" id="A0A392U1A1"/>
<feature type="non-terminal residue" evidence="1">
    <location>
        <position position="1"/>
    </location>
</feature>
<organism evidence="1 2">
    <name type="scientific">Trifolium medium</name>
    <dbReference type="NCBI Taxonomy" id="97028"/>
    <lineage>
        <taxon>Eukaryota</taxon>
        <taxon>Viridiplantae</taxon>
        <taxon>Streptophyta</taxon>
        <taxon>Embryophyta</taxon>
        <taxon>Tracheophyta</taxon>
        <taxon>Spermatophyta</taxon>
        <taxon>Magnoliopsida</taxon>
        <taxon>eudicotyledons</taxon>
        <taxon>Gunneridae</taxon>
        <taxon>Pentapetalae</taxon>
        <taxon>rosids</taxon>
        <taxon>fabids</taxon>
        <taxon>Fabales</taxon>
        <taxon>Fabaceae</taxon>
        <taxon>Papilionoideae</taxon>
        <taxon>50 kb inversion clade</taxon>
        <taxon>NPAAA clade</taxon>
        <taxon>Hologalegina</taxon>
        <taxon>IRL clade</taxon>
        <taxon>Trifolieae</taxon>
        <taxon>Trifolium</taxon>
    </lineage>
</organism>
<evidence type="ECO:0000313" key="2">
    <source>
        <dbReference type="Proteomes" id="UP000265520"/>
    </source>
</evidence>
<keyword evidence="2" id="KW-1185">Reference proteome</keyword>
<dbReference type="EMBL" id="LXQA010696351">
    <property type="protein sequence ID" value="MCI66484.1"/>
    <property type="molecule type" value="Genomic_DNA"/>
</dbReference>
<evidence type="ECO:0000313" key="1">
    <source>
        <dbReference type="EMBL" id="MCI66484.1"/>
    </source>
</evidence>
<reference evidence="1 2" key="1">
    <citation type="journal article" date="2018" name="Front. Plant Sci.">
        <title>Red Clover (Trifolium pratense) and Zigzag Clover (T. medium) - A Picture of Genomic Similarities and Differences.</title>
        <authorList>
            <person name="Dluhosova J."/>
            <person name="Istvanek J."/>
            <person name="Nedelnik J."/>
            <person name="Repkova J."/>
        </authorList>
    </citation>
    <scope>NUCLEOTIDE SEQUENCE [LARGE SCALE GENOMIC DNA]</scope>
    <source>
        <strain evidence="2">cv. 10/8</strain>
        <tissue evidence="1">Leaf</tissue>
    </source>
</reference>
<comment type="caution">
    <text evidence="1">The sequence shown here is derived from an EMBL/GenBank/DDBJ whole genome shotgun (WGS) entry which is preliminary data.</text>
</comment>
<accession>A0A392U1A1</accession>
<dbReference type="Proteomes" id="UP000265520">
    <property type="component" value="Unassembled WGS sequence"/>
</dbReference>
<sequence length="66" mass="7588">ARNLTTRAELVERIKKPGEDVFKVAKYSWENALAQLQIVNPDVKFTTEGIGMLRNVRLVIPLYLLF</sequence>
<proteinExistence type="predicted"/>
<name>A0A392U1A1_9FABA</name>